<organism evidence="2 3">
    <name type="scientific">Ketobacter alkanivorans</name>
    <dbReference type="NCBI Taxonomy" id="1917421"/>
    <lineage>
        <taxon>Bacteria</taxon>
        <taxon>Pseudomonadati</taxon>
        <taxon>Pseudomonadota</taxon>
        <taxon>Gammaproteobacteria</taxon>
        <taxon>Pseudomonadales</taxon>
        <taxon>Ketobacteraceae</taxon>
        <taxon>Ketobacter</taxon>
    </lineage>
</organism>
<proteinExistence type="predicted"/>
<gene>
    <name evidence="2" type="ORF">Kalk_12300</name>
</gene>
<feature type="signal peptide" evidence="1">
    <location>
        <begin position="1"/>
        <end position="31"/>
    </location>
</feature>
<evidence type="ECO:0000256" key="1">
    <source>
        <dbReference type="SAM" id="SignalP"/>
    </source>
</evidence>
<reference evidence="3" key="1">
    <citation type="submission" date="2017-08" db="EMBL/GenBank/DDBJ databases">
        <title>Direct submision.</title>
        <authorList>
            <person name="Kim S.-J."/>
            <person name="Rhee S.-K."/>
        </authorList>
    </citation>
    <scope>NUCLEOTIDE SEQUENCE [LARGE SCALE GENOMIC DNA]</scope>
    <source>
        <strain evidence="3">GI5</strain>
    </source>
</reference>
<keyword evidence="3" id="KW-1185">Reference proteome</keyword>
<dbReference type="AlphaFoldDB" id="A0A2K9LLC2"/>
<dbReference type="Proteomes" id="UP000235116">
    <property type="component" value="Chromosome"/>
</dbReference>
<feature type="chain" id="PRO_5014603735" evidence="1">
    <location>
        <begin position="32"/>
        <end position="299"/>
    </location>
</feature>
<keyword evidence="1" id="KW-0732">Signal</keyword>
<dbReference type="RefSeq" id="WP_101894537.1">
    <property type="nucleotide sequence ID" value="NZ_CP022684.1"/>
</dbReference>
<dbReference type="KEGG" id="kak:Kalk_12300"/>
<name>A0A2K9LLC2_9GAMM</name>
<dbReference type="EMBL" id="CP022684">
    <property type="protein sequence ID" value="AUM13159.1"/>
    <property type="molecule type" value="Genomic_DNA"/>
</dbReference>
<sequence length="299" mass="33830">MHRFNNRFPASFCLKVLISLMLMIVPWVANAQSADWVPVSSEKLIQLPASYLDRYVEQDFRRSSLAQSVDAANSAMDAQLSRMTSLRDRLASAQKHEQIDLRHQLLLAKSEYIDAVEEKQRLDRRALDKKSTLYQGVLRAMLKDQRSRNDPVSVTLVSQQKAARERMQRSVAVVNEVLDAEPGFKPSQYSEQYRENLARVEALKSAIAEHVANASPLINGEDVSREEFVRFLLANVESERALLDQEQLMLGYMARLVALDAHGLEQELMLGEHNDAEVLGAGAKSERLAKASELFVDQY</sequence>
<evidence type="ECO:0000313" key="3">
    <source>
        <dbReference type="Proteomes" id="UP000235116"/>
    </source>
</evidence>
<dbReference type="OrthoDB" id="6285629at2"/>
<evidence type="ECO:0000313" key="2">
    <source>
        <dbReference type="EMBL" id="AUM13159.1"/>
    </source>
</evidence>
<protein>
    <submittedName>
        <fullName evidence="2">Uncharacterized protein</fullName>
    </submittedName>
</protein>
<accession>A0A2K9LLC2</accession>